<dbReference type="InterPro" id="IPR056798">
    <property type="entry name" value="ADH_Fe_C"/>
</dbReference>
<dbReference type="Pfam" id="PF00465">
    <property type="entry name" value="Fe-ADH"/>
    <property type="match status" value="1"/>
</dbReference>
<dbReference type="InterPro" id="IPR001670">
    <property type="entry name" value="ADH_Fe/GldA"/>
</dbReference>
<evidence type="ECO:0000313" key="6">
    <source>
        <dbReference type="EMBL" id="OZI36102.1"/>
    </source>
</evidence>
<evidence type="ECO:0000256" key="2">
    <source>
        <dbReference type="ARBA" id="ARBA00007358"/>
    </source>
</evidence>
<dbReference type="FunFam" id="3.40.50.1970:FF:000003">
    <property type="entry name" value="Alcohol dehydrogenase, iron-containing"/>
    <property type="match status" value="1"/>
</dbReference>
<dbReference type="PANTHER" id="PTHR11496:SF102">
    <property type="entry name" value="ALCOHOL DEHYDROGENASE 4"/>
    <property type="match status" value="1"/>
</dbReference>
<proteinExistence type="inferred from homology"/>
<dbReference type="SUPFAM" id="SSF56796">
    <property type="entry name" value="Dehydroquinate synthase-like"/>
    <property type="match status" value="1"/>
</dbReference>
<protein>
    <submittedName>
        <fullName evidence="6">Alcohol dehydrogenase</fullName>
    </submittedName>
</protein>
<evidence type="ECO:0000313" key="7">
    <source>
        <dbReference type="Proteomes" id="UP000217005"/>
    </source>
</evidence>
<dbReference type="RefSeq" id="WP_094826911.1">
    <property type="nucleotide sequence ID" value="NZ_NEVL01000003.1"/>
</dbReference>
<dbReference type="GO" id="GO:0004022">
    <property type="term" value="F:alcohol dehydrogenase (NAD+) activity"/>
    <property type="evidence" value="ECO:0007669"/>
    <property type="project" value="TreeGrafter"/>
</dbReference>
<comment type="cofactor">
    <cofactor evidence="1">
        <name>Fe cation</name>
        <dbReference type="ChEBI" id="CHEBI:24875"/>
    </cofactor>
</comment>
<feature type="domain" description="Fe-containing alcohol dehydrogenase-like C-terminal" evidence="5">
    <location>
        <begin position="188"/>
        <end position="384"/>
    </location>
</feature>
<dbReference type="Gene3D" id="1.20.1090.10">
    <property type="entry name" value="Dehydroquinate synthase-like - alpha domain"/>
    <property type="match status" value="1"/>
</dbReference>
<organism evidence="6 7">
    <name type="scientific">Bordetella genomosp. 1</name>
    <dbReference type="NCBI Taxonomy" id="1395607"/>
    <lineage>
        <taxon>Bacteria</taxon>
        <taxon>Pseudomonadati</taxon>
        <taxon>Pseudomonadota</taxon>
        <taxon>Betaproteobacteria</taxon>
        <taxon>Burkholderiales</taxon>
        <taxon>Alcaligenaceae</taxon>
        <taxon>Bordetella</taxon>
    </lineage>
</organism>
<dbReference type="Gene3D" id="3.40.50.1970">
    <property type="match status" value="1"/>
</dbReference>
<evidence type="ECO:0000256" key="3">
    <source>
        <dbReference type="ARBA" id="ARBA00023002"/>
    </source>
</evidence>
<dbReference type="CDD" id="cd08193">
    <property type="entry name" value="HVD"/>
    <property type="match status" value="1"/>
</dbReference>
<evidence type="ECO:0000259" key="5">
    <source>
        <dbReference type="Pfam" id="PF25137"/>
    </source>
</evidence>
<dbReference type="OrthoDB" id="9815791at2"/>
<comment type="caution">
    <text evidence="6">The sequence shown here is derived from an EMBL/GenBank/DDBJ whole genome shotgun (WGS) entry which is preliminary data.</text>
</comment>
<dbReference type="GO" id="GO:0046872">
    <property type="term" value="F:metal ion binding"/>
    <property type="evidence" value="ECO:0007669"/>
    <property type="project" value="InterPro"/>
</dbReference>
<dbReference type="EMBL" id="NEVL01000003">
    <property type="protein sequence ID" value="OZI36102.1"/>
    <property type="molecule type" value="Genomic_DNA"/>
</dbReference>
<accession>A0A261SGP6</accession>
<dbReference type="PANTHER" id="PTHR11496">
    <property type="entry name" value="ALCOHOL DEHYDROGENASE"/>
    <property type="match status" value="1"/>
</dbReference>
<dbReference type="AlphaFoldDB" id="A0A261SGP6"/>
<evidence type="ECO:0000259" key="4">
    <source>
        <dbReference type="Pfam" id="PF00465"/>
    </source>
</evidence>
<evidence type="ECO:0000256" key="1">
    <source>
        <dbReference type="ARBA" id="ARBA00001962"/>
    </source>
</evidence>
<name>A0A261SGP6_9BORD</name>
<dbReference type="Pfam" id="PF25137">
    <property type="entry name" value="ADH_Fe_C"/>
    <property type="match status" value="1"/>
</dbReference>
<comment type="similarity">
    <text evidence="2">Belongs to the iron-containing alcohol dehydrogenase family.</text>
</comment>
<dbReference type="InterPro" id="IPR039697">
    <property type="entry name" value="Alcohol_dehydrogenase_Fe"/>
</dbReference>
<keyword evidence="3" id="KW-0560">Oxidoreductase</keyword>
<sequence>MSAFSFQTVPHILVEPGLARRLGALLRERHAGARAVLVTDAFLHRSGALQPALDSLAAAGWQTLVIDDVVADPPEAVVQAAAERARAFDADVVVGFGGGSSMDVAKLVAVLCKSEQPLSAMYGINQVSGQRLPLIQVPTTAGTGSEVTPISIVTTGATTKSGVVAPQLYADAAYLDAELTVGLPPAATAATGVDAMVHAIEAYTSKRLKNPLSDHLAILALKLLSANLLTVCRDGANLQARSDMLLGAMLAGQAFANAPVGGVHALAYPVGGIFHVPHGLSNALVLPAVLHFNAQAAAPLYAELGQAVGLPPAADAASGAATFIAFLEDLIRQADLPQGLRAVGIGEADLPTLASSAMVQQRLLMNNPLPIDEAQALAIYRAAY</sequence>
<dbReference type="Proteomes" id="UP000217005">
    <property type="component" value="Unassembled WGS sequence"/>
</dbReference>
<feature type="domain" description="Alcohol dehydrogenase iron-type/glycerol dehydrogenase GldA" evidence="4">
    <location>
        <begin position="11"/>
        <end position="176"/>
    </location>
</feature>
<dbReference type="FunFam" id="1.20.1090.10:FF:000001">
    <property type="entry name" value="Aldehyde-alcohol dehydrogenase"/>
    <property type="match status" value="1"/>
</dbReference>
<reference evidence="6 7" key="1">
    <citation type="submission" date="2017-05" db="EMBL/GenBank/DDBJ databases">
        <title>Complete and WGS of Bordetella genogroups.</title>
        <authorList>
            <person name="Spilker T."/>
            <person name="LiPuma J."/>
        </authorList>
    </citation>
    <scope>NUCLEOTIDE SEQUENCE [LARGE SCALE GENOMIC DNA]</scope>
    <source>
        <strain evidence="6 7">AU17610</strain>
    </source>
</reference>
<gene>
    <name evidence="6" type="ORF">CEG14_13800</name>
</gene>